<dbReference type="Proteomes" id="UP000005237">
    <property type="component" value="Unassembled WGS sequence"/>
</dbReference>
<sequence>MKKKFYSWEEAMSLREVKSLKKLNHPNIIKLREVIRENDILYFIFEYMQENLYELMKDRDRYFPESVIRNIIYQVLQGLSFMHKNGFFHRDMKPENIMCNGTELVKIADFGLAREIRSKPPYTDYVSTRWYRAPEILLRSTSYNSPIDIWALGCIMAELYMLRPLFPGTSEMDQLFKIISILGTPNKDEWPEGYQLASAMNFRFQQVVATPMEQVVNTISKEGMKLMMDMMIWNPEKRPNAQQSLRYKYFQVAEKLGAPVVSQPAPGTVRKTSANSVKSDTKAMTAKAAKKDYVGSENVSPQQPSKLIERHANRNLPLNRASLFENTETKPLAPTKTNDTKQSAKEIYLSKSKYVPGQVSKDAGHNQIMTTNGLTGATKTTNFSAKKEGRTAVQTRFEYAYAPADADSSSSSSPTESRTASPRGRRIAKNAWSKLDVRQKLFLRRLGALPPSSSTMRRSPKVLSPSPTRSPTRLSKKKNKGLIFDFAAPIEIKGLASAPSTSSPSPIVEEDNLNTSEREQYMEQASPKLNDYDTEKESVESDEDEDGLDKSFVADEDNLEDTRLSIEIKSSVSESVSVAPQNVSQEDPISNEFSSLTYWSSNYAIASIDDELKPFGSSSSFTNSPTSNRYLESRFDVMKTNESSPRARSSSFGVNGSPSAGSPRRKTNSSSESPPVSTGTSSDSVVMLNTEEKEKLGILDMDEMDMSLSSNSSIHGEAAMTEDSEISMMSIENPVFSHVPVDLVDSYIKVMGPINHNGGSVATEEDSLCAEIYRHCAHNFPAICYTLGKAAWPRLKFIFRKLALDEQARVRQSISYSIHEIAKMLGTEITDEDLLPVFYDLRNDQNTDVRSGILLHLFDFVKCLSPAKREEMIFSLPQFFPIGAQPGNQAQNGDWRSRFELISQLSKLCSLYSIQNVNLHMSGIALTLADDRVAEVRREAVILVSTIVGALVAAEWEDITESRDIENGHLDVKSKKNKAHIFLCEQFVDDIVSSFAKTQKWTRRQTFSFICAQILREKHCDGIQFRYFFATPLQQLVTDKVPNVRLASCEALSMWRKTLITARAQEKRGQSPLSSPTSEPSAIRRDINLVSDLMVKLSNDSDVDAAFLAKKCQGLTDDQQPVDVAARTNRLREREELFFGDIILTDDTGSVVRVAGKQIRQIIKPGTDALNDDSKLAEEVENKEAPLQQMEEFDDETLIFQGIVPFKFAHPPEVVAVAVVLEAGNEDNREEVDMEIDEEVEAEPVVPIKENDEESDIPMDPTPSNHTSSPADESESEA</sequence>
<feature type="repeat" description="HEAT" evidence="3">
    <location>
        <begin position="834"/>
        <end position="872"/>
    </location>
</feature>
<dbReference type="PROSITE" id="PS00108">
    <property type="entry name" value="PROTEIN_KINASE_ST"/>
    <property type="match status" value="1"/>
</dbReference>
<keyword evidence="1" id="KW-0547">Nucleotide-binding</keyword>
<dbReference type="InterPro" id="IPR011989">
    <property type="entry name" value="ARM-like"/>
</dbReference>
<dbReference type="GO" id="GO:0005524">
    <property type="term" value="F:ATP binding"/>
    <property type="evidence" value="ECO:0007669"/>
    <property type="project" value="UniProtKB-KW"/>
</dbReference>
<dbReference type="PANTHER" id="PTHR24055">
    <property type="entry name" value="MITOGEN-ACTIVATED PROTEIN KINASE"/>
    <property type="match status" value="1"/>
</dbReference>
<feature type="repeat" description="HEAT" evidence="3">
    <location>
        <begin position="795"/>
        <end position="833"/>
    </location>
</feature>
<feature type="region of interest" description="Disordered" evidence="4">
    <location>
        <begin position="496"/>
        <end position="515"/>
    </location>
</feature>
<dbReference type="Gene3D" id="1.25.10.10">
    <property type="entry name" value="Leucine-rich Repeat Variant"/>
    <property type="match status" value="1"/>
</dbReference>
<dbReference type="InterPro" id="IPR000719">
    <property type="entry name" value="Prot_kinase_dom"/>
</dbReference>
<feature type="region of interest" description="Disordered" evidence="4">
    <location>
        <begin position="263"/>
        <end position="282"/>
    </location>
</feature>
<reference evidence="7" key="1">
    <citation type="submission" date="2010-08" db="EMBL/GenBank/DDBJ databases">
        <authorList>
            <consortium name="Caenorhabditis japonica Sequencing Consortium"/>
            <person name="Wilson R.K."/>
        </authorList>
    </citation>
    <scope>NUCLEOTIDE SEQUENCE [LARGE SCALE GENOMIC DNA]</scope>
    <source>
        <strain evidence="7">DF5081</strain>
    </source>
</reference>
<dbReference type="InterPro" id="IPR021133">
    <property type="entry name" value="HEAT_type_2"/>
</dbReference>
<dbReference type="CDD" id="cd07830">
    <property type="entry name" value="STKc_MAK_like"/>
    <property type="match status" value="1"/>
</dbReference>
<dbReference type="SMART" id="SM00220">
    <property type="entry name" value="S_TKc"/>
    <property type="match status" value="1"/>
</dbReference>
<organism evidence="6 7">
    <name type="scientific">Caenorhabditis japonica</name>
    <dbReference type="NCBI Taxonomy" id="281687"/>
    <lineage>
        <taxon>Eukaryota</taxon>
        <taxon>Metazoa</taxon>
        <taxon>Ecdysozoa</taxon>
        <taxon>Nematoda</taxon>
        <taxon>Chromadorea</taxon>
        <taxon>Rhabditida</taxon>
        <taxon>Rhabditina</taxon>
        <taxon>Rhabditomorpha</taxon>
        <taxon>Rhabditoidea</taxon>
        <taxon>Rhabditidae</taxon>
        <taxon>Peloderinae</taxon>
        <taxon>Caenorhabditis</taxon>
    </lineage>
</organism>
<feature type="compositionally biased region" description="Polar residues" evidence="4">
    <location>
        <begin position="1262"/>
        <end position="1271"/>
    </location>
</feature>
<feature type="compositionally biased region" description="Polar residues" evidence="4">
    <location>
        <begin position="668"/>
        <end position="684"/>
    </location>
</feature>
<name>A0A8R1DV60_CAEJA</name>
<evidence type="ECO:0000256" key="3">
    <source>
        <dbReference type="PROSITE-ProRule" id="PRU00103"/>
    </source>
</evidence>
<feature type="compositionally biased region" description="Low complexity" evidence="4">
    <location>
        <begin position="403"/>
        <end position="422"/>
    </location>
</feature>
<feature type="compositionally biased region" description="Low complexity" evidence="4">
    <location>
        <begin position="496"/>
        <end position="506"/>
    </location>
</feature>
<feature type="region of interest" description="Disordered" evidence="4">
    <location>
        <begin position="639"/>
        <end position="687"/>
    </location>
</feature>
<dbReference type="InterPro" id="IPR008271">
    <property type="entry name" value="Ser/Thr_kinase_AS"/>
</dbReference>
<dbReference type="InterPro" id="IPR011009">
    <property type="entry name" value="Kinase-like_dom_sf"/>
</dbReference>
<dbReference type="Gene3D" id="3.30.200.20">
    <property type="entry name" value="Phosphorylase Kinase, domain 1"/>
    <property type="match status" value="1"/>
</dbReference>
<feature type="compositionally biased region" description="Low complexity" evidence="4">
    <location>
        <begin position="463"/>
        <end position="473"/>
    </location>
</feature>
<feature type="compositionally biased region" description="Polar residues" evidence="4">
    <location>
        <begin position="640"/>
        <end position="660"/>
    </location>
</feature>
<dbReference type="Pfam" id="PF00069">
    <property type="entry name" value="Pkinase"/>
    <property type="match status" value="1"/>
</dbReference>
<keyword evidence="2" id="KW-0067">ATP-binding</keyword>
<dbReference type="FunFam" id="1.10.510.10:FF:000685">
    <property type="entry name" value="Serine/threonine-protein kinase dyf-5"/>
    <property type="match status" value="1"/>
</dbReference>
<feature type="compositionally biased region" description="Basic and acidic residues" evidence="4">
    <location>
        <begin position="530"/>
        <end position="539"/>
    </location>
</feature>
<dbReference type="PROSITE" id="PS50011">
    <property type="entry name" value="PROTEIN_KINASE_DOM"/>
    <property type="match status" value="1"/>
</dbReference>
<protein>
    <submittedName>
        <fullName evidence="6">Protein kinase domain-containing protein</fullName>
    </submittedName>
</protein>
<keyword evidence="7" id="KW-1185">Reference proteome</keyword>
<evidence type="ECO:0000313" key="6">
    <source>
        <dbReference type="EnsemblMetazoa" id="CJA12938.1"/>
    </source>
</evidence>
<dbReference type="SUPFAM" id="SSF48371">
    <property type="entry name" value="ARM repeat"/>
    <property type="match status" value="1"/>
</dbReference>
<feature type="domain" description="Protein kinase" evidence="5">
    <location>
        <begin position="1"/>
        <end position="250"/>
    </location>
</feature>
<feature type="region of interest" description="Disordered" evidence="4">
    <location>
        <begin position="448"/>
        <end position="478"/>
    </location>
</feature>
<feature type="region of interest" description="Disordered" evidence="4">
    <location>
        <begin position="523"/>
        <end position="556"/>
    </location>
</feature>
<dbReference type="InterPro" id="IPR016024">
    <property type="entry name" value="ARM-type_fold"/>
</dbReference>
<evidence type="ECO:0000256" key="4">
    <source>
        <dbReference type="SAM" id="MobiDB-lite"/>
    </source>
</evidence>
<evidence type="ECO:0000256" key="1">
    <source>
        <dbReference type="ARBA" id="ARBA00022741"/>
    </source>
</evidence>
<dbReference type="SUPFAM" id="SSF56112">
    <property type="entry name" value="Protein kinase-like (PK-like)"/>
    <property type="match status" value="1"/>
</dbReference>
<dbReference type="GO" id="GO:0004672">
    <property type="term" value="F:protein kinase activity"/>
    <property type="evidence" value="ECO:0007669"/>
    <property type="project" value="InterPro"/>
</dbReference>
<feature type="compositionally biased region" description="Acidic residues" evidence="4">
    <location>
        <begin position="1228"/>
        <end position="1242"/>
    </location>
</feature>
<dbReference type="Gene3D" id="1.10.510.10">
    <property type="entry name" value="Transferase(Phosphotransferase) domain 1"/>
    <property type="match status" value="1"/>
</dbReference>
<evidence type="ECO:0000256" key="2">
    <source>
        <dbReference type="ARBA" id="ARBA00022840"/>
    </source>
</evidence>
<evidence type="ECO:0000313" key="7">
    <source>
        <dbReference type="Proteomes" id="UP000005237"/>
    </source>
</evidence>
<dbReference type="EnsemblMetazoa" id="CJA12938.1">
    <property type="protein sequence ID" value="CJA12938.1"/>
    <property type="gene ID" value="WBGene00132142"/>
</dbReference>
<dbReference type="InterPro" id="IPR050117">
    <property type="entry name" value="MAPK"/>
</dbReference>
<accession>A0A8R1DV60</accession>
<evidence type="ECO:0000259" key="5">
    <source>
        <dbReference type="PROSITE" id="PS50011"/>
    </source>
</evidence>
<dbReference type="AlphaFoldDB" id="A0A8R1DV60"/>
<proteinExistence type="predicted"/>
<feature type="region of interest" description="Disordered" evidence="4">
    <location>
        <begin position="403"/>
        <end position="427"/>
    </location>
</feature>
<reference evidence="6" key="2">
    <citation type="submission" date="2022-06" db="UniProtKB">
        <authorList>
            <consortium name="EnsemblMetazoa"/>
        </authorList>
    </citation>
    <scope>IDENTIFICATION</scope>
    <source>
        <strain evidence="6">DF5081</strain>
    </source>
</reference>
<dbReference type="PROSITE" id="PS50077">
    <property type="entry name" value="HEAT_REPEAT"/>
    <property type="match status" value="2"/>
</dbReference>
<feature type="region of interest" description="Disordered" evidence="4">
    <location>
        <begin position="1228"/>
        <end position="1278"/>
    </location>
</feature>